<evidence type="ECO:0000256" key="1">
    <source>
        <dbReference type="SAM" id="MobiDB-lite"/>
    </source>
</evidence>
<proteinExistence type="predicted"/>
<comment type="caution">
    <text evidence="2">The sequence shown here is derived from an EMBL/GenBank/DDBJ whole genome shotgun (WGS) entry which is preliminary data.</text>
</comment>
<dbReference type="Proteomes" id="UP000234881">
    <property type="component" value="Unassembled WGS sequence"/>
</dbReference>
<feature type="region of interest" description="Disordered" evidence="1">
    <location>
        <begin position="42"/>
        <end position="67"/>
    </location>
</feature>
<evidence type="ECO:0000313" key="3">
    <source>
        <dbReference type="Proteomes" id="UP000234881"/>
    </source>
</evidence>
<dbReference type="EMBL" id="PKUQ01000022">
    <property type="protein sequence ID" value="PLW76762.1"/>
    <property type="molecule type" value="Genomic_DNA"/>
</dbReference>
<reference evidence="2 3" key="1">
    <citation type="submission" date="2018-01" db="EMBL/GenBank/DDBJ databases">
        <title>The draft genome sequence of Cohaesibacter sp. H1304.</title>
        <authorList>
            <person name="Wang N.-N."/>
            <person name="Du Z.-J."/>
        </authorList>
    </citation>
    <scope>NUCLEOTIDE SEQUENCE [LARGE SCALE GENOMIC DNA]</scope>
    <source>
        <strain evidence="2 3">H1304</strain>
    </source>
</reference>
<accession>A0A2N5XQG5</accession>
<dbReference type="AlphaFoldDB" id="A0A2N5XQG5"/>
<gene>
    <name evidence="2" type="ORF">C0081_11890</name>
</gene>
<organism evidence="2 3">
    <name type="scientific">Cohaesibacter celericrescens</name>
    <dbReference type="NCBI Taxonomy" id="2067669"/>
    <lineage>
        <taxon>Bacteria</taxon>
        <taxon>Pseudomonadati</taxon>
        <taxon>Pseudomonadota</taxon>
        <taxon>Alphaproteobacteria</taxon>
        <taxon>Hyphomicrobiales</taxon>
        <taxon>Cohaesibacteraceae</taxon>
    </lineage>
</organism>
<keyword evidence="3" id="KW-1185">Reference proteome</keyword>
<sequence>MLVDRRISIVAKTLLVAGTLSLFGLVPAAAFPKLALPNVIQQNLEPGKTQPRASANSHRDQNTSRSPLIMDIGARTQLFDGDFLCVSSDQRSNLFANSNQF</sequence>
<protein>
    <submittedName>
        <fullName evidence="2">Uncharacterized protein</fullName>
    </submittedName>
</protein>
<evidence type="ECO:0000313" key="2">
    <source>
        <dbReference type="EMBL" id="PLW76762.1"/>
    </source>
</evidence>
<name>A0A2N5XQG5_9HYPH</name>